<reference evidence="2" key="1">
    <citation type="submission" date="2022-01" db="EMBL/GenBank/DDBJ databases">
        <title>Comparative genomics reveals a dynamic genome evolution in the ectomycorrhizal milk-cap (Lactarius) mushrooms.</title>
        <authorList>
            <consortium name="DOE Joint Genome Institute"/>
            <person name="Lebreton A."/>
            <person name="Tang N."/>
            <person name="Kuo A."/>
            <person name="LaButti K."/>
            <person name="Drula E."/>
            <person name="Barry K."/>
            <person name="Clum A."/>
            <person name="Lipzen A."/>
            <person name="Mousain D."/>
            <person name="Ng V."/>
            <person name="Wang R."/>
            <person name="Wang X."/>
            <person name="Dai Y."/>
            <person name="Henrissat B."/>
            <person name="Grigoriev I.V."/>
            <person name="Guerin-Laguette A."/>
            <person name="Yu F."/>
            <person name="Martin F.M."/>
        </authorList>
    </citation>
    <scope>NUCLEOTIDE SEQUENCE</scope>
    <source>
        <strain evidence="2">QP</strain>
    </source>
</reference>
<proteinExistence type="predicted"/>
<feature type="compositionally biased region" description="Polar residues" evidence="1">
    <location>
        <begin position="312"/>
        <end position="332"/>
    </location>
</feature>
<gene>
    <name evidence="2" type="ORF">EDB92DRAFT_374246</name>
</gene>
<dbReference type="Proteomes" id="UP001201163">
    <property type="component" value="Unassembled WGS sequence"/>
</dbReference>
<comment type="caution">
    <text evidence="2">The sequence shown here is derived from an EMBL/GenBank/DDBJ whole genome shotgun (WGS) entry which is preliminary data.</text>
</comment>
<keyword evidence="3" id="KW-1185">Reference proteome</keyword>
<feature type="compositionally biased region" description="Polar residues" evidence="1">
    <location>
        <begin position="452"/>
        <end position="488"/>
    </location>
</feature>
<name>A0AAD4QEU6_9AGAM</name>
<evidence type="ECO:0000313" key="3">
    <source>
        <dbReference type="Proteomes" id="UP001201163"/>
    </source>
</evidence>
<dbReference type="AlphaFoldDB" id="A0AAD4QEU6"/>
<organism evidence="2 3">
    <name type="scientific">Lactarius akahatsu</name>
    <dbReference type="NCBI Taxonomy" id="416441"/>
    <lineage>
        <taxon>Eukaryota</taxon>
        <taxon>Fungi</taxon>
        <taxon>Dikarya</taxon>
        <taxon>Basidiomycota</taxon>
        <taxon>Agaricomycotina</taxon>
        <taxon>Agaricomycetes</taxon>
        <taxon>Russulales</taxon>
        <taxon>Russulaceae</taxon>
        <taxon>Lactarius</taxon>
    </lineage>
</organism>
<feature type="compositionally biased region" description="Polar residues" evidence="1">
    <location>
        <begin position="403"/>
        <end position="412"/>
    </location>
</feature>
<feature type="compositionally biased region" description="Low complexity" evidence="1">
    <location>
        <begin position="366"/>
        <end position="376"/>
    </location>
</feature>
<accession>A0AAD4QEU6</accession>
<protein>
    <submittedName>
        <fullName evidence="2">Uncharacterized protein</fullName>
    </submittedName>
</protein>
<evidence type="ECO:0000313" key="2">
    <source>
        <dbReference type="EMBL" id="KAH8993692.1"/>
    </source>
</evidence>
<sequence length="567" mass="62660">MLAADEALRSATDAGKKTTDAASNAFDEAQKKLLNYEKIAHPSIADISGRMARAKEKDQRSLGLFNKLRAKRGIYTPNDPPTLRINFVLPKFLTDPNPLIVHQVLSSKPMSSEILWNFSRYTDDRRIALRQNPHFYLHLPTFGDDAYGTRFPKVAMKDFLLKPNDTVYVLVDKPDLGRVFLEVDSEAKIRKRTFGNVWMPNNVLIFKDIRGTLEDEQLVGKHIRNHQTLFWRDEPKLPDIYPKDSSAISWKFPTLPVPWNTVTDIQDWKVLVRERTLQSTRTSVKICVSHASHPVVTNNQVPRAPEQRAADASNQSSDVPPATNLTRASSSVHVGVPPTHSANTQCLPQTQVHPAPLVPEPPNQRTSSSKPTAATIPSPPAHTSPAPSPPPSHPRGSPVSATPHISTQSSSPLPKKPPATQGLRKNVPSPQLPAKPGLFSETNPPSMPINVTPITNPGPRNQTAQHSHPQPTSNNVQPRSQEQKSIQNRAKVDNPASPASPAQDGKRPTKPTKSSISISSFTHMFKPQPMPGPFPGPQMEVDWVMVSQGPTDVQGGNWLKRLFRRHG</sequence>
<evidence type="ECO:0000256" key="1">
    <source>
        <dbReference type="SAM" id="MobiDB-lite"/>
    </source>
</evidence>
<feature type="compositionally biased region" description="Low complexity" evidence="1">
    <location>
        <begin position="511"/>
        <end position="527"/>
    </location>
</feature>
<feature type="compositionally biased region" description="Pro residues" evidence="1">
    <location>
        <begin position="377"/>
        <end position="393"/>
    </location>
</feature>
<feature type="compositionally biased region" description="Polar residues" evidence="1">
    <location>
        <begin position="340"/>
        <end position="352"/>
    </location>
</feature>
<dbReference type="EMBL" id="JAKELL010000017">
    <property type="protein sequence ID" value="KAH8993692.1"/>
    <property type="molecule type" value="Genomic_DNA"/>
</dbReference>
<feature type="region of interest" description="Disordered" evidence="1">
    <location>
        <begin position="297"/>
        <end position="536"/>
    </location>
</feature>